<gene>
    <name evidence="3" type="ORF">J4Q44_G00276410</name>
</gene>
<name>A0AAN8L188_9TELE</name>
<evidence type="ECO:0000256" key="1">
    <source>
        <dbReference type="SAM" id="Coils"/>
    </source>
</evidence>
<evidence type="ECO:0000313" key="3">
    <source>
        <dbReference type="EMBL" id="KAK6301588.1"/>
    </source>
</evidence>
<dbReference type="Proteomes" id="UP001356427">
    <property type="component" value="Unassembled WGS sequence"/>
</dbReference>
<keyword evidence="1" id="KW-0175">Coiled coil</keyword>
<feature type="region of interest" description="Disordered" evidence="2">
    <location>
        <begin position="94"/>
        <end position="117"/>
    </location>
</feature>
<feature type="coiled-coil region" evidence="1">
    <location>
        <begin position="11"/>
        <end position="38"/>
    </location>
</feature>
<comment type="caution">
    <text evidence="3">The sequence shown here is derived from an EMBL/GenBank/DDBJ whole genome shotgun (WGS) entry which is preliminary data.</text>
</comment>
<evidence type="ECO:0000256" key="2">
    <source>
        <dbReference type="SAM" id="MobiDB-lite"/>
    </source>
</evidence>
<accession>A0AAN8L188</accession>
<keyword evidence="4" id="KW-1185">Reference proteome</keyword>
<reference evidence="3 4" key="1">
    <citation type="submission" date="2021-04" db="EMBL/GenBank/DDBJ databases">
        <authorList>
            <person name="De Guttry C."/>
            <person name="Zahm M."/>
            <person name="Klopp C."/>
            <person name="Cabau C."/>
            <person name="Louis A."/>
            <person name="Berthelot C."/>
            <person name="Parey E."/>
            <person name="Roest Crollius H."/>
            <person name="Montfort J."/>
            <person name="Robinson-Rechavi M."/>
            <person name="Bucao C."/>
            <person name="Bouchez O."/>
            <person name="Gislard M."/>
            <person name="Lluch J."/>
            <person name="Milhes M."/>
            <person name="Lampietro C."/>
            <person name="Lopez Roques C."/>
            <person name="Donnadieu C."/>
            <person name="Braasch I."/>
            <person name="Desvignes T."/>
            <person name="Postlethwait J."/>
            <person name="Bobe J."/>
            <person name="Wedekind C."/>
            <person name="Guiguen Y."/>
        </authorList>
    </citation>
    <scope>NUCLEOTIDE SEQUENCE [LARGE SCALE GENOMIC DNA]</scope>
    <source>
        <strain evidence="3">Cs_M1</strain>
        <tissue evidence="3">Blood</tissue>
    </source>
</reference>
<dbReference type="AlphaFoldDB" id="A0AAN8L188"/>
<dbReference type="EMBL" id="JAGTTL010000026">
    <property type="protein sequence ID" value="KAK6301588.1"/>
    <property type="molecule type" value="Genomic_DNA"/>
</dbReference>
<organism evidence="3 4">
    <name type="scientific">Coregonus suidteri</name>
    <dbReference type="NCBI Taxonomy" id="861788"/>
    <lineage>
        <taxon>Eukaryota</taxon>
        <taxon>Metazoa</taxon>
        <taxon>Chordata</taxon>
        <taxon>Craniata</taxon>
        <taxon>Vertebrata</taxon>
        <taxon>Euteleostomi</taxon>
        <taxon>Actinopterygii</taxon>
        <taxon>Neopterygii</taxon>
        <taxon>Teleostei</taxon>
        <taxon>Protacanthopterygii</taxon>
        <taxon>Salmoniformes</taxon>
        <taxon>Salmonidae</taxon>
        <taxon>Coregoninae</taxon>
        <taxon>Coregonus</taxon>
    </lineage>
</organism>
<proteinExistence type="predicted"/>
<evidence type="ECO:0000313" key="4">
    <source>
        <dbReference type="Proteomes" id="UP001356427"/>
    </source>
</evidence>
<sequence length="194" mass="22373">MMSPSITDDRNAQLTTQLENLEKRLKAMEKRHRIVRWSLQHCAAILESLQTKKSHCLLATIYRLVLARSFYCGLVRKYVDGQTIAVRLSRKIKRTSDKQSKQQNNTYNGRNKSPQFPPRLEYVDVLQQDHPVWSQVSNSLGDSLLRAKQHAVMLHYMCLRAAEERDLIQADLQNGLLHCRQELGLFEEALASLG</sequence>
<protein>
    <submittedName>
        <fullName evidence="3">Uncharacterized protein</fullName>
    </submittedName>
</protein>
<feature type="compositionally biased region" description="Polar residues" evidence="2">
    <location>
        <begin position="101"/>
        <end position="114"/>
    </location>
</feature>